<protein>
    <recommendedName>
        <fullName evidence="2">Zinc-ribbon domain-containing protein</fullName>
    </recommendedName>
</protein>
<name>A0A0F9SH93_9ZZZZ</name>
<sequence>MCLWIGTGLWFWVWVIFYGDKAERNRYQKYIKGPKENYLPDIKSEFFASVEENEILKESNEPKCPYCGATIIDKTIYCESCKTRIVNEK</sequence>
<evidence type="ECO:0000313" key="1">
    <source>
        <dbReference type="EMBL" id="KKN61672.1"/>
    </source>
</evidence>
<organism evidence="1">
    <name type="scientific">marine sediment metagenome</name>
    <dbReference type="NCBI Taxonomy" id="412755"/>
    <lineage>
        <taxon>unclassified sequences</taxon>
        <taxon>metagenomes</taxon>
        <taxon>ecological metagenomes</taxon>
    </lineage>
</organism>
<gene>
    <name evidence="1" type="ORF">LCGC14_0519470</name>
</gene>
<dbReference type="EMBL" id="LAZR01000650">
    <property type="protein sequence ID" value="KKN61672.1"/>
    <property type="molecule type" value="Genomic_DNA"/>
</dbReference>
<comment type="caution">
    <text evidence="1">The sequence shown here is derived from an EMBL/GenBank/DDBJ whole genome shotgun (WGS) entry which is preliminary data.</text>
</comment>
<evidence type="ECO:0008006" key="2">
    <source>
        <dbReference type="Google" id="ProtNLM"/>
    </source>
</evidence>
<dbReference type="AlphaFoldDB" id="A0A0F9SH93"/>
<proteinExistence type="predicted"/>
<reference evidence="1" key="1">
    <citation type="journal article" date="2015" name="Nature">
        <title>Complex archaea that bridge the gap between prokaryotes and eukaryotes.</title>
        <authorList>
            <person name="Spang A."/>
            <person name="Saw J.H."/>
            <person name="Jorgensen S.L."/>
            <person name="Zaremba-Niedzwiedzka K."/>
            <person name="Martijn J."/>
            <person name="Lind A.E."/>
            <person name="van Eijk R."/>
            <person name="Schleper C."/>
            <person name="Guy L."/>
            <person name="Ettema T.J."/>
        </authorList>
    </citation>
    <scope>NUCLEOTIDE SEQUENCE</scope>
</reference>
<accession>A0A0F9SH93</accession>